<dbReference type="OrthoDB" id="1142077at2"/>
<evidence type="ECO:0000313" key="1">
    <source>
        <dbReference type="EMBL" id="OYQ35126.1"/>
    </source>
</evidence>
<dbReference type="Gene3D" id="3.40.50.1820">
    <property type="entry name" value="alpha/beta hydrolase"/>
    <property type="match status" value="1"/>
</dbReference>
<dbReference type="EMBL" id="NOXV01000286">
    <property type="protein sequence ID" value="OYQ35126.1"/>
    <property type="molecule type" value="Genomic_DNA"/>
</dbReference>
<evidence type="ECO:0008006" key="3">
    <source>
        <dbReference type="Google" id="ProtNLM"/>
    </source>
</evidence>
<gene>
    <name evidence="1" type="ORF">CHU92_11145</name>
</gene>
<evidence type="ECO:0000313" key="2">
    <source>
        <dbReference type="Proteomes" id="UP000216605"/>
    </source>
</evidence>
<protein>
    <recommendedName>
        <fullName evidence="3">Histidine kinase</fullName>
    </recommendedName>
</protein>
<organism evidence="1 2">
    <name type="scientific">Flavobacterium cyanobacteriorum</name>
    <dbReference type="NCBI Taxonomy" id="2022802"/>
    <lineage>
        <taxon>Bacteria</taxon>
        <taxon>Pseudomonadati</taxon>
        <taxon>Bacteroidota</taxon>
        <taxon>Flavobacteriia</taxon>
        <taxon>Flavobacteriales</taxon>
        <taxon>Flavobacteriaceae</taxon>
        <taxon>Flavobacterium</taxon>
    </lineage>
</organism>
<dbReference type="Proteomes" id="UP000216605">
    <property type="component" value="Unassembled WGS sequence"/>
</dbReference>
<dbReference type="InterPro" id="IPR011990">
    <property type="entry name" value="TPR-like_helical_dom_sf"/>
</dbReference>
<dbReference type="AlphaFoldDB" id="A0A255Z0Y5"/>
<keyword evidence="2" id="KW-1185">Reference proteome</keyword>
<dbReference type="SUPFAM" id="SSF53474">
    <property type="entry name" value="alpha/beta-Hydrolases"/>
    <property type="match status" value="1"/>
</dbReference>
<dbReference type="InterPro" id="IPR050583">
    <property type="entry name" value="Mycobacterial_A85_antigen"/>
</dbReference>
<dbReference type="InterPro" id="IPR000801">
    <property type="entry name" value="Esterase-like"/>
</dbReference>
<dbReference type="Pfam" id="PF00756">
    <property type="entry name" value="Esterase"/>
    <property type="match status" value="1"/>
</dbReference>
<dbReference type="Gene3D" id="1.25.40.10">
    <property type="entry name" value="Tetratricopeptide repeat domain"/>
    <property type="match status" value="1"/>
</dbReference>
<proteinExistence type="predicted"/>
<dbReference type="PANTHER" id="PTHR48098:SF6">
    <property type="entry name" value="FERRI-BACILLIBACTIN ESTERASE BESA"/>
    <property type="match status" value="1"/>
</dbReference>
<sequence length="425" mass="48390">MGFANRINNFAGQPFIFIAAFTAQKQIIIILPPYFPPQYRKVMKNNLVLLILLVFSAVFAQKKKREEFYSSILGETRNITIITPPYYKDTGEKKYPLVIVLDGEYLLEPFNGIFAYTAYWDELPEVILVGINQNKDNMRESVTEYEEQTGLPYGKGAQFFEFITQELVPYIEEGYSVGPMKVIAGHNITAGFINAFLLKEKPFFNGYINLSPDFQPNMEDFVPAALQSLKTPIYYYVAVADGDAEDIRNKAKIFNTNMAAASNPEVKYRFDEFKSTTHYALAACAIPAAIYHVFSFYQPISSQEFEKIASLPSGQAKYLKDKYEAMKKILGYDVTIRLNDFKAVEVAILKKGNFEELKELSSLAKKNYPKTIFGEYYTGLFYEKTGDKKKALKTYANSYSLNSIAEYTKDFMIQKAESVQSTEGN</sequence>
<accession>A0A255Z0Y5</accession>
<dbReference type="InterPro" id="IPR029058">
    <property type="entry name" value="AB_hydrolase_fold"/>
</dbReference>
<dbReference type="PANTHER" id="PTHR48098">
    <property type="entry name" value="ENTEROCHELIN ESTERASE-RELATED"/>
    <property type="match status" value="1"/>
</dbReference>
<reference evidence="1 2" key="1">
    <citation type="submission" date="2017-07" db="EMBL/GenBank/DDBJ databases">
        <title>Flavobacterium cyanobacteriorum sp. nov., isolated from cyanobacterial aggregates in a eutrophic lake.</title>
        <authorList>
            <person name="Cai H."/>
        </authorList>
    </citation>
    <scope>NUCLEOTIDE SEQUENCE [LARGE SCALE GENOMIC DNA]</scope>
    <source>
        <strain evidence="1 2">TH021</strain>
    </source>
</reference>
<name>A0A255Z0Y5_9FLAO</name>
<comment type="caution">
    <text evidence="1">The sequence shown here is derived from an EMBL/GenBank/DDBJ whole genome shotgun (WGS) entry which is preliminary data.</text>
</comment>